<evidence type="ECO:0000256" key="1">
    <source>
        <dbReference type="SAM" id="Phobius"/>
    </source>
</evidence>
<organism evidence="3">
    <name type="scientific">Oryctes rhinoceros nudivirus</name>
    <dbReference type="NCBI Taxonomy" id="92521"/>
    <lineage>
        <taxon>Viruses</taxon>
        <taxon>Viruses incertae sedis</taxon>
        <taxon>Naldaviricetes</taxon>
        <taxon>Lefavirales</taxon>
        <taxon>Nudiviridae</taxon>
        <taxon>Alphanudivirus</taxon>
        <taxon>Alphanudivirus oryrhinocerotis</taxon>
    </lineage>
</organism>
<keyword evidence="1" id="KW-0812">Transmembrane</keyword>
<name>B7SV89_9VIRU</name>
<evidence type="ECO:0000313" key="3">
    <source>
        <dbReference type="Proteomes" id="UP000011785"/>
    </source>
</evidence>
<feature type="transmembrane region" description="Helical" evidence="1">
    <location>
        <begin position="7"/>
        <end position="30"/>
    </location>
</feature>
<dbReference type="EMBL" id="EU747721">
    <property type="protein sequence ID" value="ACH96198.1"/>
    <property type="molecule type" value="Genomic_DNA"/>
</dbReference>
<proteinExistence type="predicted"/>
<reference evidence="2 3" key="1">
    <citation type="journal article" date="2008" name="J. Virol. Methods">
        <title>Sequencing of the large dsDNA genome of Oryctes rhinoceros nudivirus using multiple displacement amplification of nanogram amounts of virus DNA.</title>
        <authorList>
            <person name="Wang Y."/>
            <person name="Kleespies R.G."/>
            <person name="Ramle M.B."/>
            <person name="Jehle J.A."/>
        </authorList>
    </citation>
    <scope>NUCLEOTIDE SEQUENCE [LARGE SCALE GENOMIC DNA]</scope>
    <source>
        <strain evidence="3">Isolate Oryctes rhinoceros/Malaysia/Ma07/2007</strain>
    </source>
</reference>
<protein>
    <submittedName>
        <fullName evidence="2">Uncharacterized protein</fullName>
    </submittedName>
</protein>
<accession>B7SV89</accession>
<sequence length="68" mass="7736">MYVCIRMCVCVSIYTYVSIWSVGFFFQAYVHFIQPGINGSDDSGGELNVHTYTCSHARTVCTFPHVLY</sequence>
<dbReference type="KEGG" id="vg:7047248"/>
<evidence type="ECO:0000313" key="2">
    <source>
        <dbReference type="EMBL" id="ACH96198.1"/>
    </source>
</evidence>
<keyword evidence="1" id="KW-1133">Transmembrane helix</keyword>
<keyword evidence="3" id="KW-1185">Reference proteome</keyword>
<dbReference type="RefSeq" id="YP_002321379.1">
    <property type="nucleotide sequence ID" value="NC_011588.1"/>
</dbReference>
<dbReference type="GeneID" id="7047248"/>
<keyword evidence="1" id="KW-0472">Membrane</keyword>
<dbReference type="Proteomes" id="UP000011785">
    <property type="component" value="Segment"/>
</dbReference>